<evidence type="ECO:0000313" key="2">
    <source>
        <dbReference type="EMBL" id="KIG16178.1"/>
    </source>
</evidence>
<proteinExistence type="predicted"/>
<gene>
    <name evidence="2" type="ORF">DB30_04896</name>
</gene>
<reference evidence="2 3" key="1">
    <citation type="submission" date="2014-12" db="EMBL/GenBank/DDBJ databases">
        <title>Genome assembly of Enhygromyxa salina DSM 15201.</title>
        <authorList>
            <person name="Sharma G."/>
            <person name="Subramanian S."/>
        </authorList>
    </citation>
    <scope>NUCLEOTIDE SEQUENCE [LARGE SCALE GENOMIC DNA]</scope>
    <source>
        <strain evidence="2 3">DSM 15201</strain>
    </source>
</reference>
<dbReference type="SUPFAM" id="SSF46565">
    <property type="entry name" value="Chaperone J-domain"/>
    <property type="match status" value="1"/>
</dbReference>
<dbReference type="InterPro" id="IPR036869">
    <property type="entry name" value="J_dom_sf"/>
</dbReference>
<dbReference type="CDD" id="cd06257">
    <property type="entry name" value="DnaJ"/>
    <property type="match status" value="1"/>
</dbReference>
<dbReference type="Gene3D" id="1.10.287.110">
    <property type="entry name" value="DnaJ domain"/>
    <property type="match status" value="1"/>
</dbReference>
<feature type="domain" description="J" evidence="1">
    <location>
        <begin position="6"/>
        <end position="57"/>
    </location>
</feature>
<organism evidence="2 3">
    <name type="scientific">Enhygromyxa salina</name>
    <dbReference type="NCBI Taxonomy" id="215803"/>
    <lineage>
        <taxon>Bacteria</taxon>
        <taxon>Pseudomonadati</taxon>
        <taxon>Myxococcota</taxon>
        <taxon>Polyangia</taxon>
        <taxon>Nannocystales</taxon>
        <taxon>Nannocystaceae</taxon>
        <taxon>Enhygromyxa</taxon>
    </lineage>
</organism>
<sequence length="131" mass="14355">MEAPPDPFRVLGLEPTLERAAIKRAYFGLLRHHSPHADPEGFRRIRDAYEQLSGDGLAAAWSVAELDLERELQAIEAELSVRIAAMQAAVRTLEAERRTVTGFTAILSLTLDDAVARCEPPSPKPAPKPST</sequence>
<dbReference type="EMBL" id="JMCC02000042">
    <property type="protein sequence ID" value="KIG16178.1"/>
    <property type="molecule type" value="Genomic_DNA"/>
</dbReference>
<dbReference type="AlphaFoldDB" id="A0A0C1ZY46"/>
<name>A0A0C1ZY46_9BACT</name>
<comment type="caution">
    <text evidence="2">The sequence shown here is derived from an EMBL/GenBank/DDBJ whole genome shotgun (WGS) entry which is preliminary data.</text>
</comment>
<dbReference type="Proteomes" id="UP000031599">
    <property type="component" value="Unassembled WGS sequence"/>
</dbReference>
<dbReference type="PROSITE" id="PS50076">
    <property type="entry name" value="DNAJ_2"/>
    <property type="match status" value="1"/>
</dbReference>
<dbReference type="InterPro" id="IPR001623">
    <property type="entry name" value="DnaJ_domain"/>
</dbReference>
<evidence type="ECO:0000313" key="3">
    <source>
        <dbReference type="Proteomes" id="UP000031599"/>
    </source>
</evidence>
<dbReference type="SMART" id="SM00271">
    <property type="entry name" value="DnaJ"/>
    <property type="match status" value="1"/>
</dbReference>
<dbReference type="RefSeq" id="WP_052550253.1">
    <property type="nucleotide sequence ID" value="NZ_JMCC02000042.1"/>
</dbReference>
<protein>
    <recommendedName>
        <fullName evidence="1">J domain-containing protein</fullName>
    </recommendedName>
</protein>
<accession>A0A0C1ZY46</accession>
<evidence type="ECO:0000259" key="1">
    <source>
        <dbReference type="PROSITE" id="PS50076"/>
    </source>
</evidence>